<proteinExistence type="predicted"/>
<evidence type="ECO:0000256" key="7">
    <source>
        <dbReference type="ARBA" id="ARBA00023170"/>
    </source>
</evidence>
<feature type="signal peptide" evidence="11">
    <location>
        <begin position="1"/>
        <end position="23"/>
    </location>
</feature>
<keyword evidence="13" id="KW-1185">Reference proteome</keyword>
<feature type="transmembrane region" description="Helical" evidence="10">
    <location>
        <begin position="368"/>
        <end position="388"/>
    </location>
</feature>
<protein>
    <submittedName>
        <fullName evidence="14">SEFIR domain-containing protein</fullName>
    </submittedName>
</protein>
<comment type="subcellular location">
    <subcellularLocation>
        <location evidence="1">Cell membrane</location>
        <topology evidence="1">Single-pass type I membrane protein</topology>
    </subcellularLocation>
</comment>
<dbReference type="GO" id="GO:0005886">
    <property type="term" value="C:plasma membrane"/>
    <property type="evidence" value="ECO:0007669"/>
    <property type="project" value="UniProtKB-SubCell"/>
</dbReference>
<dbReference type="GO" id="GO:0030368">
    <property type="term" value="F:interleukin-17 receptor activity"/>
    <property type="evidence" value="ECO:0007669"/>
    <property type="project" value="InterPro"/>
</dbReference>
<dbReference type="AlphaFoldDB" id="A0A7E4W8A5"/>
<dbReference type="Proteomes" id="UP000492821">
    <property type="component" value="Unassembled WGS sequence"/>
</dbReference>
<keyword evidence="6 10" id="KW-0472">Membrane</keyword>
<evidence type="ECO:0000256" key="9">
    <source>
        <dbReference type="SAM" id="MobiDB-lite"/>
    </source>
</evidence>
<evidence type="ECO:0000256" key="8">
    <source>
        <dbReference type="ARBA" id="ARBA00023180"/>
    </source>
</evidence>
<dbReference type="Pfam" id="PF08357">
    <property type="entry name" value="SEFIR"/>
    <property type="match status" value="1"/>
</dbReference>
<dbReference type="InterPro" id="IPR057066">
    <property type="entry name" value="Ig_ILCR1"/>
</dbReference>
<keyword evidence="2" id="KW-1003">Cell membrane</keyword>
<accession>A0A7E4W8A5</accession>
<feature type="domain" description="SEFIR" evidence="12">
    <location>
        <begin position="438"/>
        <end position="581"/>
    </location>
</feature>
<dbReference type="PANTHER" id="PTHR15583">
    <property type="entry name" value="INTERLEUKIN-17 RECEPTOR"/>
    <property type="match status" value="1"/>
</dbReference>
<reference evidence="13" key="1">
    <citation type="journal article" date="2013" name="Genetics">
        <title>The draft genome and transcriptome of Panagrellus redivivus are shaped by the harsh demands of a free-living lifestyle.</title>
        <authorList>
            <person name="Srinivasan J."/>
            <person name="Dillman A.R."/>
            <person name="Macchietto M.G."/>
            <person name="Heikkinen L."/>
            <person name="Lakso M."/>
            <person name="Fracchia K.M."/>
            <person name="Antoshechkin I."/>
            <person name="Mortazavi A."/>
            <person name="Wong G."/>
            <person name="Sternberg P.W."/>
        </authorList>
    </citation>
    <scope>NUCLEOTIDE SEQUENCE [LARGE SCALE GENOMIC DNA]</scope>
    <source>
        <strain evidence="13">MT8872</strain>
    </source>
</reference>
<evidence type="ECO:0000256" key="3">
    <source>
        <dbReference type="ARBA" id="ARBA00022692"/>
    </source>
</evidence>
<dbReference type="PROSITE" id="PS51534">
    <property type="entry name" value="SEFIR"/>
    <property type="match status" value="1"/>
</dbReference>
<dbReference type="InterPro" id="IPR038683">
    <property type="entry name" value="IL17RA/B_FnIII-like_1_sf"/>
</dbReference>
<evidence type="ECO:0000313" key="14">
    <source>
        <dbReference type="WBParaSite" id="Pan_g7317.t2"/>
    </source>
</evidence>
<dbReference type="Pfam" id="PF23608">
    <property type="entry name" value="Ig_ILCR1"/>
    <property type="match status" value="1"/>
</dbReference>
<keyword evidence="5 10" id="KW-1133">Transmembrane helix</keyword>
<dbReference type="WBParaSite" id="Pan_g7317.t2">
    <property type="protein sequence ID" value="Pan_g7317.t2"/>
    <property type="gene ID" value="Pan_g7317"/>
</dbReference>
<evidence type="ECO:0000256" key="10">
    <source>
        <dbReference type="SAM" id="Phobius"/>
    </source>
</evidence>
<keyword evidence="7" id="KW-0675">Receptor</keyword>
<keyword evidence="4 11" id="KW-0732">Signal</keyword>
<dbReference type="PANTHER" id="PTHR15583:SF20">
    <property type="entry name" value="INTERLEUKIN CYTOKINE RECEPTOR-RELATED PROTEIN 1"/>
    <property type="match status" value="1"/>
</dbReference>
<evidence type="ECO:0000256" key="1">
    <source>
        <dbReference type="ARBA" id="ARBA00004251"/>
    </source>
</evidence>
<evidence type="ECO:0000256" key="2">
    <source>
        <dbReference type="ARBA" id="ARBA00022475"/>
    </source>
</evidence>
<organism evidence="13 14">
    <name type="scientific">Panagrellus redivivus</name>
    <name type="common">Microworm</name>
    <dbReference type="NCBI Taxonomy" id="6233"/>
    <lineage>
        <taxon>Eukaryota</taxon>
        <taxon>Metazoa</taxon>
        <taxon>Ecdysozoa</taxon>
        <taxon>Nematoda</taxon>
        <taxon>Chromadorea</taxon>
        <taxon>Rhabditida</taxon>
        <taxon>Tylenchina</taxon>
        <taxon>Panagrolaimomorpha</taxon>
        <taxon>Panagrolaimoidea</taxon>
        <taxon>Panagrolaimidae</taxon>
        <taxon>Panagrellus</taxon>
    </lineage>
</organism>
<evidence type="ECO:0000256" key="4">
    <source>
        <dbReference type="ARBA" id="ARBA00022729"/>
    </source>
</evidence>
<dbReference type="Pfam" id="PF25519">
    <property type="entry name" value="ILCR1_N"/>
    <property type="match status" value="1"/>
</dbReference>
<dbReference type="Gene3D" id="2.60.40.2160">
    <property type="entry name" value="Interleukin-17 receptor A/B, fibronectin-III-like domain 1"/>
    <property type="match status" value="1"/>
</dbReference>
<evidence type="ECO:0000256" key="5">
    <source>
        <dbReference type="ARBA" id="ARBA00022989"/>
    </source>
</evidence>
<evidence type="ECO:0000256" key="11">
    <source>
        <dbReference type="SAM" id="SignalP"/>
    </source>
</evidence>
<dbReference type="InterPro" id="IPR013568">
    <property type="entry name" value="SEFIR_dom"/>
</dbReference>
<keyword evidence="3 10" id="KW-0812">Transmembrane</keyword>
<name>A0A7E4W8A5_PANRE</name>
<evidence type="ECO:0000256" key="6">
    <source>
        <dbReference type="ARBA" id="ARBA00023136"/>
    </source>
</evidence>
<sequence>MPAQSRSRLCLLLFSAFINIIVAYKHGSHFNEDCGDPHNKDIVCSVRIVDCDSDYDYVPKVSRQDQVPSEAHDFRIEPKVKASPWHVGEDHQLSVDISWQTPPNNATAQLEGFLLEIEHEKGIEKSCFLFNVSETNWTSQAIMASPRFYFSTDSAFKFGNTYDVTLTSLPETHNHSSHLHRNIRMPINPGKHHLPDHVAENCTKYSHPYASKWTAGFRQIPLNSLAKTITVEFVGAPKQYCFEQYLVRLVDETRLIRIREDIISASDMRTEVIGNNTVYFGVYNFTDLELGKKYVPSVIPVERASDGRCLCPVGSTDPYDNTIVCSCIAVEGDEVMLEKLDLVETVTVDNRNVTAGEEKDKEKSGFNYLIIVIAFACLLVTACILHIIRAMLNHCKINGKSFRIQIVQDDEKDRSIHNGRGVLQNGVGVTTPLIINTNLNILIIYTHDSPQHVATVVAFAEYLRDVFGFEVHLDQWDSKSIEHNMFDYISASIMNADKIILVNSVGANHRYHAKVLRRGYFIQRAEFDPLDNLFMAQIDQALQHPLLTSIRFPYSSPADVIPTVRERLQFVIPDNLTLMLSGITEHCLKNDARLAKSGSQLAKVQDAISRMQAFQEAQPDWFDKTHVRVPVPTSPVKTVTPPRMDHDNLPVVVRSQPVLPTEVASTQPLLSNEEQNGTADDDSGVFDKSGVHPVTTVDVIDESEEAEVSGEVAASIALAQIQPQTSYEQEDENVDSAMNTMDTFDTTGTHFDSDVEEAVPKVIIPPRIETAFTDFKKFGEYDSNGDSGMISDADLRLTAS</sequence>
<feature type="region of interest" description="Disordered" evidence="9">
    <location>
        <begin position="670"/>
        <end position="690"/>
    </location>
</feature>
<dbReference type="InterPro" id="IPR039465">
    <property type="entry name" value="IL-17_rcpt-like"/>
</dbReference>
<evidence type="ECO:0000313" key="13">
    <source>
        <dbReference type="Proteomes" id="UP000492821"/>
    </source>
</evidence>
<reference evidence="14" key="2">
    <citation type="submission" date="2020-10" db="UniProtKB">
        <authorList>
            <consortium name="WormBaseParasite"/>
        </authorList>
    </citation>
    <scope>IDENTIFICATION</scope>
</reference>
<dbReference type="Gene3D" id="3.40.50.11530">
    <property type="match status" value="1"/>
</dbReference>
<feature type="chain" id="PRO_5028863749" evidence="11">
    <location>
        <begin position="24"/>
        <end position="800"/>
    </location>
</feature>
<keyword evidence="8" id="KW-0325">Glycoprotein</keyword>
<evidence type="ECO:0000259" key="12">
    <source>
        <dbReference type="PROSITE" id="PS51534"/>
    </source>
</evidence>